<organism evidence="2">
    <name type="scientific">Brassica napus</name>
    <name type="common">Rape</name>
    <dbReference type="NCBI Taxonomy" id="3708"/>
    <lineage>
        <taxon>Eukaryota</taxon>
        <taxon>Viridiplantae</taxon>
        <taxon>Streptophyta</taxon>
        <taxon>Embryophyta</taxon>
        <taxon>Tracheophyta</taxon>
        <taxon>Spermatophyta</taxon>
        <taxon>Magnoliopsida</taxon>
        <taxon>eudicotyledons</taxon>
        <taxon>Gunneridae</taxon>
        <taxon>Pentapetalae</taxon>
        <taxon>rosids</taxon>
        <taxon>malvids</taxon>
        <taxon>Brassicales</taxon>
        <taxon>Brassicaceae</taxon>
        <taxon>Brassiceae</taxon>
        <taxon>Brassica</taxon>
    </lineage>
</organism>
<dbReference type="PANTHER" id="PTHR36816">
    <property type="entry name" value="ATP SYNTHASE PROTEIN YMF19"/>
    <property type="match status" value="1"/>
</dbReference>
<gene>
    <name evidence="2" type="ORF">DARMORV10_A06P10930.1</name>
</gene>
<sequence length="99" mass="11664">QNSKTLEPTAFTPGEDHPKQGTNSLEDLLKKVFSTSISYLYASLFEISQRSKAVELLGKKEENHFDFLFWRNKLLTKNEKKHIIYIEIISFTYWKVDHL</sequence>
<dbReference type="InterPro" id="IPR044975">
    <property type="entry name" value="YMF19-like"/>
</dbReference>
<accession>A0A816SAG6</accession>
<dbReference type="AlphaFoldDB" id="A0A816SAG6"/>
<evidence type="ECO:0000313" key="2">
    <source>
        <dbReference type="EMBL" id="CAF2083213.1"/>
    </source>
</evidence>
<protein>
    <submittedName>
        <fullName evidence="2">(rape) hypothetical protein</fullName>
    </submittedName>
</protein>
<dbReference type="EMBL" id="HG994360">
    <property type="protein sequence ID" value="CAF2083213.1"/>
    <property type="molecule type" value="Genomic_DNA"/>
</dbReference>
<proteinExistence type="predicted"/>
<reference evidence="2" key="1">
    <citation type="submission" date="2021-01" db="EMBL/GenBank/DDBJ databases">
        <authorList>
            <consortium name="Genoscope - CEA"/>
            <person name="William W."/>
        </authorList>
    </citation>
    <scope>NUCLEOTIDE SEQUENCE</scope>
</reference>
<evidence type="ECO:0000256" key="1">
    <source>
        <dbReference type="SAM" id="MobiDB-lite"/>
    </source>
</evidence>
<name>A0A816SAG6_BRANA</name>
<dbReference type="Proteomes" id="UP001295469">
    <property type="component" value="Chromosome A06"/>
</dbReference>
<dbReference type="PANTHER" id="PTHR36816:SF1">
    <property type="entry name" value="ATP SYNTHASE PROTEIN YMF19"/>
    <property type="match status" value="1"/>
</dbReference>
<feature type="non-terminal residue" evidence="2">
    <location>
        <position position="1"/>
    </location>
</feature>
<feature type="region of interest" description="Disordered" evidence="1">
    <location>
        <begin position="1"/>
        <end position="22"/>
    </location>
</feature>